<keyword evidence="2" id="KW-1185">Reference proteome</keyword>
<sequence>MLSPRPELVWQGRIHLGDEPGIYGDAAYAGLAAELPLTLEKSPQATTDSTELVVRTEGVRTFQGYPGHLIEVFGHQPSAADPLVWEQVTLATARLTTADDDRKVVPVTLPTGRTKYFVSVRVRADTSVPAGLYDDFVLTRLLNGAKDFSFVASFGFQPPAP</sequence>
<protein>
    <submittedName>
        <fullName evidence="1">Uncharacterized protein</fullName>
    </submittedName>
</protein>
<evidence type="ECO:0000313" key="1">
    <source>
        <dbReference type="EMBL" id="MFD2467696.1"/>
    </source>
</evidence>
<name>A0ABW5H3B0_9PSEU</name>
<gene>
    <name evidence="1" type="ORF">ACFSVL_09850</name>
</gene>
<accession>A0ABW5H3B0</accession>
<proteinExistence type="predicted"/>
<dbReference type="EMBL" id="JBHUKS010000006">
    <property type="protein sequence ID" value="MFD2467696.1"/>
    <property type="molecule type" value="Genomic_DNA"/>
</dbReference>
<reference evidence="2" key="1">
    <citation type="journal article" date="2019" name="Int. J. Syst. Evol. Microbiol.">
        <title>The Global Catalogue of Microorganisms (GCM) 10K type strain sequencing project: providing services to taxonomists for standard genome sequencing and annotation.</title>
        <authorList>
            <consortium name="The Broad Institute Genomics Platform"/>
            <consortium name="The Broad Institute Genome Sequencing Center for Infectious Disease"/>
            <person name="Wu L."/>
            <person name="Ma J."/>
        </authorList>
    </citation>
    <scope>NUCLEOTIDE SEQUENCE [LARGE SCALE GENOMIC DNA]</scope>
    <source>
        <strain evidence="2">CGMCC 4.7641</strain>
    </source>
</reference>
<comment type="caution">
    <text evidence="1">The sequence shown here is derived from an EMBL/GenBank/DDBJ whole genome shotgun (WGS) entry which is preliminary data.</text>
</comment>
<dbReference type="Proteomes" id="UP001597483">
    <property type="component" value="Unassembled WGS sequence"/>
</dbReference>
<dbReference type="RefSeq" id="WP_378302652.1">
    <property type="nucleotide sequence ID" value="NZ_JBHUKS010000006.1"/>
</dbReference>
<evidence type="ECO:0000313" key="2">
    <source>
        <dbReference type="Proteomes" id="UP001597483"/>
    </source>
</evidence>
<organism evidence="1 2">
    <name type="scientific">Amycolatopsis silviterrae</name>
    <dbReference type="NCBI Taxonomy" id="1656914"/>
    <lineage>
        <taxon>Bacteria</taxon>
        <taxon>Bacillati</taxon>
        <taxon>Actinomycetota</taxon>
        <taxon>Actinomycetes</taxon>
        <taxon>Pseudonocardiales</taxon>
        <taxon>Pseudonocardiaceae</taxon>
        <taxon>Amycolatopsis</taxon>
    </lineage>
</organism>